<evidence type="ECO:0000256" key="2">
    <source>
        <dbReference type="RuleBase" id="RU003707"/>
    </source>
</evidence>
<dbReference type="PANTHER" id="PTHR43802:SF1">
    <property type="entry name" value="IP11341P-RELATED"/>
    <property type="match status" value="1"/>
</dbReference>
<dbReference type="InterPro" id="IPR018376">
    <property type="entry name" value="Enoyl-CoA_hyd/isom_CS"/>
</dbReference>
<comment type="similarity">
    <text evidence="1 2">Belongs to the enoyl-CoA hydratase/isomerase family.</text>
</comment>
<dbReference type="InterPro" id="IPR001753">
    <property type="entry name" value="Enoyl-CoA_hydra/iso"/>
</dbReference>
<organism evidence="3 4">
    <name type="scientific">Thermomonospora echinospora</name>
    <dbReference type="NCBI Taxonomy" id="1992"/>
    <lineage>
        <taxon>Bacteria</taxon>
        <taxon>Bacillati</taxon>
        <taxon>Actinomycetota</taxon>
        <taxon>Actinomycetes</taxon>
        <taxon>Streptosporangiales</taxon>
        <taxon>Thermomonosporaceae</taxon>
        <taxon>Thermomonospora</taxon>
    </lineage>
</organism>
<protein>
    <submittedName>
        <fullName evidence="3">Enoyl-CoA hydratase</fullName>
    </submittedName>
</protein>
<dbReference type="PROSITE" id="PS00166">
    <property type="entry name" value="ENOYL_COA_HYDRATASE"/>
    <property type="match status" value="1"/>
</dbReference>
<dbReference type="CDD" id="cd06558">
    <property type="entry name" value="crotonase-like"/>
    <property type="match status" value="1"/>
</dbReference>
<dbReference type="Gene3D" id="3.90.226.10">
    <property type="entry name" value="2-enoyl-CoA Hydratase, Chain A, domain 1"/>
    <property type="match status" value="1"/>
</dbReference>
<evidence type="ECO:0000313" key="3">
    <source>
        <dbReference type="EMBL" id="SEG92929.1"/>
    </source>
</evidence>
<dbReference type="Proteomes" id="UP000236723">
    <property type="component" value="Unassembled WGS sequence"/>
</dbReference>
<dbReference type="SUPFAM" id="SSF52096">
    <property type="entry name" value="ClpP/crotonase"/>
    <property type="match status" value="1"/>
</dbReference>
<reference evidence="4" key="1">
    <citation type="submission" date="2016-10" db="EMBL/GenBank/DDBJ databases">
        <authorList>
            <person name="Varghese N."/>
            <person name="Submissions S."/>
        </authorList>
    </citation>
    <scope>NUCLEOTIDE SEQUENCE [LARGE SCALE GENOMIC DNA]</scope>
    <source>
        <strain evidence="4">DSM 43163</strain>
    </source>
</reference>
<sequence length="289" mass="29873">MSSCSSGSVATGTAHLLATRAGGVLTLTLNRPEVRNAFSREMLEALAAMLDFAAGARDIRVVVLAGAGGTFCAGGDLTRLAAGESIFGPADAPAVRLAAQKALQRATVVRLRELDKPSIALIEGAAVGAGLGLALACDLRYAGASAMLRTGFGRLGLAGDFGCTWSLNRLVGASRALELLYLSPPLTAARAQELGLVTETVPDERLGTHVSELAERLTAVPPDAVKAMKRHVARAHDHDLASCADAEAEWHVRLLESGAHRAAVRAITRGRVRAAGTLATPENSGAKQS</sequence>
<dbReference type="EMBL" id="FNVO01000036">
    <property type="protein sequence ID" value="SEG92929.1"/>
    <property type="molecule type" value="Genomic_DNA"/>
</dbReference>
<gene>
    <name evidence="3" type="ORF">SAMN04489712_13617</name>
</gene>
<dbReference type="Pfam" id="PF00378">
    <property type="entry name" value="ECH_1"/>
    <property type="match status" value="1"/>
</dbReference>
<evidence type="ECO:0000313" key="4">
    <source>
        <dbReference type="Proteomes" id="UP000236723"/>
    </source>
</evidence>
<dbReference type="InterPro" id="IPR029045">
    <property type="entry name" value="ClpP/crotonase-like_dom_sf"/>
</dbReference>
<keyword evidence="4" id="KW-1185">Reference proteome</keyword>
<dbReference type="GO" id="GO:0003824">
    <property type="term" value="F:catalytic activity"/>
    <property type="evidence" value="ECO:0007669"/>
    <property type="project" value="InterPro"/>
</dbReference>
<proteinExistence type="inferred from homology"/>
<accession>A0A1H6E6Y0</accession>
<dbReference type="PANTHER" id="PTHR43802">
    <property type="entry name" value="ENOYL-COA HYDRATASE"/>
    <property type="match status" value="1"/>
</dbReference>
<evidence type="ECO:0000256" key="1">
    <source>
        <dbReference type="ARBA" id="ARBA00005254"/>
    </source>
</evidence>
<dbReference type="RefSeq" id="WP_103944538.1">
    <property type="nucleotide sequence ID" value="NZ_FNVO01000036.1"/>
</dbReference>
<dbReference type="AlphaFoldDB" id="A0A1H6E6Y0"/>
<dbReference type="OrthoDB" id="9777711at2"/>
<name>A0A1H6E6Y0_9ACTN</name>